<dbReference type="PROSITE" id="PS50928">
    <property type="entry name" value="ABC_TM1"/>
    <property type="match status" value="1"/>
</dbReference>
<reference evidence="9 10" key="1">
    <citation type="submission" date="2020-02" db="EMBL/GenBank/DDBJ databases">
        <title>Albibacoteraceae fam. nov., the first described family within the subdivision 4 Verrucomicrobia.</title>
        <authorList>
            <person name="Xi F."/>
        </authorList>
    </citation>
    <scope>NUCLEOTIDE SEQUENCE [LARGE SCALE GENOMIC DNA]</scope>
    <source>
        <strain evidence="9 10">CK1056</strain>
    </source>
</reference>
<evidence type="ECO:0000256" key="2">
    <source>
        <dbReference type="ARBA" id="ARBA00022448"/>
    </source>
</evidence>
<dbReference type="Gene3D" id="1.10.3720.10">
    <property type="entry name" value="MetI-like"/>
    <property type="match status" value="1"/>
</dbReference>
<evidence type="ECO:0000256" key="6">
    <source>
        <dbReference type="ARBA" id="ARBA00023136"/>
    </source>
</evidence>
<organism evidence="9 10">
    <name type="scientific">Oceanipulchritudo coccoides</name>
    <dbReference type="NCBI Taxonomy" id="2706888"/>
    <lineage>
        <taxon>Bacteria</taxon>
        <taxon>Pseudomonadati</taxon>
        <taxon>Verrucomicrobiota</taxon>
        <taxon>Opitutia</taxon>
        <taxon>Puniceicoccales</taxon>
        <taxon>Oceanipulchritudinaceae</taxon>
        <taxon>Oceanipulchritudo</taxon>
    </lineage>
</organism>
<dbReference type="EMBL" id="JAAGNX010000001">
    <property type="protein sequence ID" value="NDV60830.1"/>
    <property type="molecule type" value="Genomic_DNA"/>
</dbReference>
<dbReference type="InterPro" id="IPR035906">
    <property type="entry name" value="MetI-like_sf"/>
</dbReference>
<feature type="transmembrane region" description="Helical" evidence="7">
    <location>
        <begin position="215"/>
        <end position="236"/>
    </location>
</feature>
<sequence>MSDAVQEPAQAVKQSRARLLLVEIRRFVLIFLAASFFLFLALESMPEDPVSLRVKNPDPERIAEIRDSLGLNDPWLTRYVRGVGDFLTLDWGESLISGRPVAGEVARYLPATLELAVLGILFGVSFGLALVLSAHATGWTWLLQPVRGMGALGLTVPIFWIGILFVLVFSVQLGWLPVGGRFDFAYEAPRITGFLLLDSLLVWDLHAFWIACRHLVLPVLTLGLYPAAVVAGTLEARLGESFLERLVTALKSRGFSPARVWGRHVLRLVSGPVVTVIGTQAGALLGGAVLTETVYSWPGMGRFLVDGVLNRDLFVIQHGLLLVVVLALCIVTVSDLIATRLDHQLQNREDS</sequence>
<evidence type="ECO:0000259" key="8">
    <source>
        <dbReference type="PROSITE" id="PS50928"/>
    </source>
</evidence>
<protein>
    <submittedName>
        <fullName evidence="9">ABC transporter permease</fullName>
    </submittedName>
</protein>
<keyword evidence="6 7" id="KW-0472">Membrane</keyword>
<feature type="transmembrane region" description="Helical" evidence="7">
    <location>
        <begin position="24"/>
        <end position="42"/>
    </location>
</feature>
<comment type="caution">
    <text evidence="9">The sequence shown here is derived from an EMBL/GenBank/DDBJ whole genome shotgun (WGS) entry which is preliminary data.</text>
</comment>
<dbReference type="Pfam" id="PF00528">
    <property type="entry name" value="BPD_transp_1"/>
    <property type="match status" value="1"/>
</dbReference>
<evidence type="ECO:0000313" key="9">
    <source>
        <dbReference type="EMBL" id="NDV60830.1"/>
    </source>
</evidence>
<dbReference type="PANTHER" id="PTHR43163">
    <property type="entry name" value="DIPEPTIDE TRANSPORT SYSTEM PERMEASE PROTEIN DPPB-RELATED"/>
    <property type="match status" value="1"/>
</dbReference>
<dbReference type="SUPFAM" id="SSF161098">
    <property type="entry name" value="MetI-like"/>
    <property type="match status" value="1"/>
</dbReference>
<accession>A0A6B2LZ72</accession>
<keyword evidence="2 7" id="KW-0813">Transport</keyword>
<feature type="transmembrane region" description="Helical" evidence="7">
    <location>
        <begin position="273"/>
        <end position="295"/>
    </location>
</feature>
<keyword evidence="10" id="KW-1185">Reference proteome</keyword>
<keyword evidence="4 7" id="KW-0812">Transmembrane</keyword>
<dbReference type="CDD" id="cd06261">
    <property type="entry name" value="TM_PBP2"/>
    <property type="match status" value="1"/>
</dbReference>
<name>A0A6B2LZ72_9BACT</name>
<dbReference type="InterPro" id="IPR000515">
    <property type="entry name" value="MetI-like"/>
</dbReference>
<dbReference type="Proteomes" id="UP000478417">
    <property type="component" value="Unassembled WGS sequence"/>
</dbReference>
<feature type="transmembrane region" description="Helical" evidence="7">
    <location>
        <begin position="115"/>
        <end position="138"/>
    </location>
</feature>
<proteinExistence type="inferred from homology"/>
<dbReference type="PANTHER" id="PTHR43163:SF6">
    <property type="entry name" value="DIPEPTIDE TRANSPORT SYSTEM PERMEASE PROTEIN DPPB-RELATED"/>
    <property type="match status" value="1"/>
</dbReference>
<comment type="subcellular location">
    <subcellularLocation>
        <location evidence="1 7">Cell membrane</location>
        <topology evidence="1 7">Multi-pass membrane protein</topology>
    </subcellularLocation>
</comment>
<evidence type="ECO:0000256" key="7">
    <source>
        <dbReference type="RuleBase" id="RU363032"/>
    </source>
</evidence>
<feature type="domain" description="ABC transmembrane type-1" evidence="8">
    <location>
        <begin position="109"/>
        <end position="332"/>
    </location>
</feature>
<evidence type="ECO:0000256" key="4">
    <source>
        <dbReference type="ARBA" id="ARBA00022692"/>
    </source>
</evidence>
<evidence type="ECO:0000313" key="10">
    <source>
        <dbReference type="Proteomes" id="UP000478417"/>
    </source>
</evidence>
<dbReference type="GO" id="GO:0005886">
    <property type="term" value="C:plasma membrane"/>
    <property type="evidence" value="ECO:0007669"/>
    <property type="project" value="UniProtKB-SubCell"/>
</dbReference>
<keyword evidence="3" id="KW-1003">Cell membrane</keyword>
<feature type="transmembrane region" description="Helical" evidence="7">
    <location>
        <begin position="158"/>
        <end position="179"/>
    </location>
</feature>
<evidence type="ECO:0000256" key="3">
    <source>
        <dbReference type="ARBA" id="ARBA00022475"/>
    </source>
</evidence>
<gene>
    <name evidence="9" type="ORF">G0Q06_00020</name>
</gene>
<feature type="transmembrane region" description="Helical" evidence="7">
    <location>
        <begin position="315"/>
        <end position="338"/>
    </location>
</feature>
<evidence type="ECO:0000256" key="1">
    <source>
        <dbReference type="ARBA" id="ARBA00004651"/>
    </source>
</evidence>
<dbReference type="RefSeq" id="WP_163961206.1">
    <property type="nucleotide sequence ID" value="NZ_JAAGNX010000001.1"/>
</dbReference>
<evidence type="ECO:0000256" key="5">
    <source>
        <dbReference type="ARBA" id="ARBA00022989"/>
    </source>
</evidence>
<dbReference type="GO" id="GO:0055085">
    <property type="term" value="P:transmembrane transport"/>
    <property type="evidence" value="ECO:0007669"/>
    <property type="project" value="InterPro"/>
</dbReference>
<keyword evidence="5 7" id="KW-1133">Transmembrane helix</keyword>
<comment type="similarity">
    <text evidence="7">Belongs to the binding-protein-dependent transport system permease family.</text>
</comment>
<dbReference type="AlphaFoldDB" id="A0A6B2LZ72"/>